<dbReference type="Gene3D" id="1.25.40.420">
    <property type="match status" value="1"/>
</dbReference>
<evidence type="ECO:0000259" key="3">
    <source>
        <dbReference type="SMART" id="SM00225"/>
    </source>
</evidence>
<dbReference type="SMART" id="SM00225">
    <property type="entry name" value="BTB"/>
    <property type="match status" value="1"/>
</dbReference>
<dbReference type="PIRSF" id="PIRSF037037">
    <property type="entry name" value="Kelch-like_protein_gigaxonin"/>
    <property type="match status" value="1"/>
</dbReference>
<proteinExistence type="predicted"/>
<evidence type="ECO:0000313" key="6">
    <source>
        <dbReference type="Proteomes" id="UP000261340"/>
    </source>
</evidence>
<dbReference type="SMART" id="SM00612">
    <property type="entry name" value="Kelch"/>
    <property type="match status" value="5"/>
</dbReference>
<dbReference type="InterPro" id="IPR006652">
    <property type="entry name" value="Kelch_1"/>
</dbReference>
<dbReference type="Pfam" id="PF00651">
    <property type="entry name" value="BTB"/>
    <property type="match status" value="1"/>
</dbReference>
<dbReference type="PANTHER" id="PTHR24412">
    <property type="entry name" value="KELCH PROTEIN"/>
    <property type="match status" value="1"/>
</dbReference>
<dbReference type="SUPFAM" id="SSF117281">
    <property type="entry name" value="Kelch motif"/>
    <property type="match status" value="1"/>
</dbReference>
<evidence type="ECO:0000259" key="4">
    <source>
        <dbReference type="SMART" id="SM00875"/>
    </source>
</evidence>
<sequence>MTAHFKSESFYLKIKAHCSELPANALKYAETEFEQVLCEILFPCENRTLFTGTWATSAKQMYTVPGVSPEMMQIIINYAYTHTVPLTEDNMVHILAAADQFLVSGMIQACCFFLEDRLCLMNCIGIWRLVDFYHFPELREKAFFYILQHFEEIIYGSEELLELSEEQLAAFLDSDHLNVKCEDAAFEAILRWINYLPDQRRESLPALLAKVRLSLMTSGYLQNSVMNNAMIKSSIKCMSIVKSAYSSPLSRPRLPSSILVVTGGKNGTAAGSNCEAYDSRTDSWVTVACDLYRAHHRAVVLDGCVCLIGGCNHQTRLNTVQKLDLISSTCQHVAPMNSARCYVSAVVLNGCIYAMGGFSGQNCLNTVECYNPEADRWTTVAQMHAKRCGAGAAALHGKAYICGGFNGYGCLSTAECYNPDTNQWTTIAAMRCRRSGLGVIAYKNWIFAVGGIVKGINCLCSAEVYNPVTNTWSSLPSMRHRRSYFGIEVLDDQIFVVGGYDGYRTISSVDASDAEMSRSGLSCCVGFTAWQRICSLVQIKHLEEPEEFA</sequence>
<dbReference type="SUPFAM" id="SSF54695">
    <property type="entry name" value="POZ domain"/>
    <property type="match status" value="1"/>
</dbReference>
<feature type="domain" description="BACK" evidence="4">
    <location>
        <begin position="123"/>
        <end position="226"/>
    </location>
</feature>
<dbReference type="Pfam" id="PF01344">
    <property type="entry name" value="Kelch_1"/>
    <property type="match status" value="5"/>
</dbReference>
<dbReference type="Gene3D" id="2.120.10.80">
    <property type="entry name" value="Kelch-type beta propeller"/>
    <property type="match status" value="1"/>
</dbReference>
<reference evidence="5" key="2">
    <citation type="submission" date="2025-09" db="UniProtKB">
        <authorList>
            <consortium name="Ensembl"/>
        </authorList>
    </citation>
    <scope>IDENTIFICATION</scope>
</reference>
<keyword evidence="1" id="KW-0880">Kelch repeat</keyword>
<dbReference type="SMART" id="SM00875">
    <property type="entry name" value="BACK"/>
    <property type="match status" value="1"/>
</dbReference>
<keyword evidence="6" id="KW-1185">Reference proteome</keyword>
<dbReference type="Ensembl" id="ENSACIT00000019351.1">
    <property type="protein sequence ID" value="ENSACIP00000018846.1"/>
    <property type="gene ID" value="ENSACIG00000014667.1"/>
</dbReference>
<keyword evidence="2" id="KW-0677">Repeat</keyword>
<dbReference type="STRING" id="61819.ENSACIP00000018846"/>
<dbReference type="GeneTree" id="ENSGT00940000154664"/>
<evidence type="ECO:0000256" key="2">
    <source>
        <dbReference type="ARBA" id="ARBA00022737"/>
    </source>
</evidence>
<dbReference type="AlphaFoldDB" id="A0A3Q0S702"/>
<evidence type="ECO:0000313" key="5">
    <source>
        <dbReference type="Ensembl" id="ENSACIP00000018846.1"/>
    </source>
</evidence>
<dbReference type="OMA" id="CFFLEDQ"/>
<dbReference type="InterPro" id="IPR015915">
    <property type="entry name" value="Kelch-typ_b-propeller"/>
</dbReference>
<dbReference type="InterPro" id="IPR011705">
    <property type="entry name" value="BACK"/>
</dbReference>
<dbReference type="PANTHER" id="PTHR24412:SF172">
    <property type="entry name" value="KELCH-LIKE PROTEIN 10"/>
    <property type="match status" value="1"/>
</dbReference>
<evidence type="ECO:0000256" key="1">
    <source>
        <dbReference type="ARBA" id="ARBA00022441"/>
    </source>
</evidence>
<dbReference type="Pfam" id="PF07707">
    <property type="entry name" value="BACK"/>
    <property type="match status" value="1"/>
</dbReference>
<reference evidence="5" key="1">
    <citation type="submission" date="2025-08" db="UniProtKB">
        <authorList>
            <consortium name="Ensembl"/>
        </authorList>
    </citation>
    <scope>IDENTIFICATION</scope>
</reference>
<dbReference type="InterPro" id="IPR011333">
    <property type="entry name" value="SKP1/BTB/POZ_sf"/>
</dbReference>
<feature type="domain" description="BTB" evidence="3">
    <location>
        <begin position="38"/>
        <end position="118"/>
    </location>
</feature>
<dbReference type="Gene3D" id="3.30.710.10">
    <property type="entry name" value="Potassium Channel Kv1.1, Chain A"/>
    <property type="match status" value="1"/>
</dbReference>
<accession>A0A3Q0S702</accession>
<dbReference type="FunFam" id="1.25.40.420:FF:000001">
    <property type="entry name" value="Kelch-like family member 12"/>
    <property type="match status" value="1"/>
</dbReference>
<dbReference type="InterPro" id="IPR017096">
    <property type="entry name" value="BTB-kelch_protein"/>
</dbReference>
<dbReference type="InterPro" id="IPR000210">
    <property type="entry name" value="BTB/POZ_dom"/>
</dbReference>
<dbReference type="Proteomes" id="UP000261340">
    <property type="component" value="Unplaced"/>
</dbReference>
<protein>
    <submittedName>
        <fullName evidence="5">Kelch like family member 10</fullName>
    </submittedName>
</protein>
<name>A0A3Q0S702_AMPCI</name>
<organism evidence="5 6">
    <name type="scientific">Amphilophus citrinellus</name>
    <name type="common">Midas cichlid</name>
    <name type="synonym">Cichlasoma citrinellum</name>
    <dbReference type="NCBI Taxonomy" id="61819"/>
    <lineage>
        <taxon>Eukaryota</taxon>
        <taxon>Metazoa</taxon>
        <taxon>Chordata</taxon>
        <taxon>Craniata</taxon>
        <taxon>Vertebrata</taxon>
        <taxon>Euteleostomi</taxon>
        <taxon>Actinopterygii</taxon>
        <taxon>Neopterygii</taxon>
        <taxon>Teleostei</taxon>
        <taxon>Neoteleostei</taxon>
        <taxon>Acanthomorphata</taxon>
        <taxon>Ovalentaria</taxon>
        <taxon>Cichlomorphae</taxon>
        <taxon>Cichliformes</taxon>
        <taxon>Cichlidae</taxon>
        <taxon>New World cichlids</taxon>
        <taxon>Cichlasomatinae</taxon>
        <taxon>Heroini</taxon>
        <taxon>Amphilophus</taxon>
    </lineage>
</organism>